<dbReference type="HAMAP" id="MF_01416">
    <property type="entry name" value="ATP_synth_delta_bact"/>
    <property type="match status" value="1"/>
</dbReference>
<dbReference type="GO" id="GO:0046933">
    <property type="term" value="F:proton-transporting ATP synthase activity, rotational mechanism"/>
    <property type="evidence" value="ECO:0007669"/>
    <property type="project" value="InterPro"/>
</dbReference>
<evidence type="ECO:0000256" key="4">
    <source>
        <dbReference type="ARBA" id="ARBA00022448"/>
    </source>
</evidence>
<keyword evidence="4" id="KW-0813">Transport</keyword>
<dbReference type="AlphaFoldDB" id="A0A2H3JNA5"/>
<evidence type="ECO:0000313" key="10">
    <source>
        <dbReference type="Proteomes" id="UP000218811"/>
    </source>
</evidence>
<keyword evidence="6" id="KW-0406">Ion transport</keyword>
<gene>
    <name evidence="9" type="ORF">WOLCODRAFT_132885</name>
</gene>
<evidence type="ECO:0000256" key="8">
    <source>
        <dbReference type="ARBA" id="ARBA00023310"/>
    </source>
</evidence>
<name>A0A2H3JNA5_WOLCO</name>
<comment type="similarity">
    <text evidence="2">Belongs to the ATPase delta chain family.</text>
</comment>
<evidence type="ECO:0000256" key="1">
    <source>
        <dbReference type="ARBA" id="ARBA00004370"/>
    </source>
</evidence>
<dbReference type="Proteomes" id="UP000218811">
    <property type="component" value="Unassembled WGS sequence"/>
</dbReference>
<dbReference type="NCBIfam" id="TIGR01145">
    <property type="entry name" value="ATP_synt_delta"/>
    <property type="match status" value="1"/>
</dbReference>
<dbReference type="GO" id="GO:0016020">
    <property type="term" value="C:membrane"/>
    <property type="evidence" value="ECO:0007669"/>
    <property type="project" value="UniProtKB-SubCell"/>
</dbReference>
<keyword evidence="5" id="KW-0375">Hydrogen ion transport</keyword>
<dbReference type="EMBL" id="KB468146">
    <property type="protein sequence ID" value="PCH43666.1"/>
    <property type="molecule type" value="Genomic_DNA"/>
</dbReference>
<reference evidence="9 10" key="1">
    <citation type="journal article" date="2012" name="Science">
        <title>The Paleozoic origin of enzymatic lignin decomposition reconstructed from 31 fungal genomes.</title>
        <authorList>
            <person name="Floudas D."/>
            <person name="Binder M."/>
            <person name="Riley R."/>
            <person name="Barry K."/>
            <person name="Blanchette R.A."/>
            <person name="Henrissat B."/>
            <person name="Martinez A.T."/>
            <person name="Otillar R."/>
            <person name="Spatafora J.W."/>
            <person name="Yadav J.S."/>
            <person name="Aerts A."/>
            <person name="Benoit I."/>
            <person name="Boyd A."/>
            <person name="Carlson A."/>
            <person name="Copeland A."/>
            <person name="Coutinho P.M."/>
            <person name="de Vries R.P."/>
            <person name="Ferreira P."/>
            <person name="Findley K."/>
            <person name="Foster B."/>
            <person name="Gaskell J."/>
            <person name="Glotzer D."/>
            <person name="Gorecki P."/>
            <person name="Heitman J."/>
            <person name="Hesse C."/>
            <person name="Hori C."/>
            <person name="Igarashi K."/>
            <person name="Jurgens J.A."/>
            <person name="Kallen N."/>
            <person name="Kersten P."/>
            <person name="Kohler A."/>
            <person name="Kuees U."/>
            <person name="Kumar T.K.A."/>
            <person name="Kuo A."/>
            <person name="LaButti K."/>
            <person name="Larrondo L.F."/>
            <person name="Lindquist E."/>
            <person name="Ling A."/>
            <person name="Lombard V."/>
            <person name="Lucas S."/>
            <person name="Lundell T."/>
            <person name="Martin R."/>
            <person name="McLaughlin D.J."/>
            <person name="Morgenstern I."/>
            <person name="Morin E."/>
            <person name="Murat C."/>
            <person name="Nagy L.G."/>
            <person name="Nolan M."/>
            <person name="Ohm R.A."/>
            <person name="Patyshakuliyeva A."/>
            <person name="Rokas A."/>
            <person name="Ruiz-Duenas F.J."/>
            <person name="Sabat G."/>
            <person name="Salamov A."/>
            <person name="Samejima M."/>
            <person name="Schmutz J."/>
            <person name="Slot J.C."/>
            <person name="St John F."/>
            <person name="Stenlid J."/>
            <person name="Sun H."/>
            <person name="Sun S."/>
            <person name="Syed K."/>
            <person name="Tsang A."/>
            <person name="Wiebenga A."/>
            <person name="Young D."/>
            <person name="Pisabarro A."/>
            <person name="Eastwood D.C."/>
            <person name="Martin F."/>
            <person name="Cullen D."/>
            <person name="Grigoriev I.V."/>
            <person name="Hibbett D.S."/>
        </authorList>
    </citation>
    <scope>NUCLEOTIDE SEQUENCE [LARGE SCALE GENOMIC DNA]</scope>
    <source>
        <strain evidence="9 10">MD-104</strain>
    </source>
</reference>
<dbReference type="STRING" id="742152.A0A2H3JNA5"/>
<dbReference type="PANTHER" id="PTHR11910">
    <property type="entry name" value="ATP SYNTHASE DELTA CHAIN"/>
    <property type="match status" value="1"/>
</dbReference>
<organism evidence="9 10">
    <name type="scientific">Wolfiporia cocos (strain MD-104)</name>
    <name type="common">Brown rot fungus</name>
    <dbReference type="NCBI Taxonomy" id="742152"/>
    <lineage>
        <taxon>Eukaryota</taxon>
        <taxon>Fungi</taxon>
        <taxon>Dikarya</taxon>
        <taxon>Basidiomycota</taxon>
        <taxon>Agaricomycotina</taxon>
        <taxon>Agaricomycetes</taxon>
        <taxon>Polyporales</taxon>
        <taxon>Phaeolaceae</taxon>
        <taxon>Wolfiporia</taxon>
    </lineage>
</organism>
<protein>
    <recommendedName>
        <fullName evidence="3">ATP synthase subunit 5, mitochondrial</fullName>
    </recommendedName>
</protein>
<dbReference type="OrthoDB" id="1262810at2759"/>
<evidence type="ECO:0000256" key="3">
    <source>
        <dbReference type="ARBA" id="ARBA00014723"/>
    </source>
</evidence>
<dbReference type="OMA" id="VTTNWIN"/>
<dbReference type="SUPFAM" id="SSF47928">
    <property type="entry name" value="N-terminal domain of the delta subunit of the F1F0-ATP synthase"/>
    <property type="match status" value="1"/>
</dbReference>
<dbReference type="InterPro" id="IPR000711">
    <property type="entry name" value="ATPase_OSCP/dsu"/>
</dbReference>
<keyword evidence="10" id="KW-1185">Reference proteome</keyword>
<evidence type="ECO:0000256" key="7">
    <source>
        <dbReference type="ARBA" id="ARBA00023136"/>
    </source>
</evidence>
<evidence type="ECO:0000256" key="5">
    <source>
        <dbReference type="ARBA" id="ARBA00022781"/>
    </source>
</evidence>
<dbReference type="Pfam" id="PF00213">
    <property type="entry name" value="OSCP"/>
    <property type="match status" value="1"/>
</dbReference>
<evidence type="ECO:0000256" key="2">
    <source>
        <dbReference type="ARBA" id="ARBA00007046"/>
    </source>
</evidence>
<accession>A0A2H3JNA5</accession>
<sequence length="212" mass="22055">MLLSSARAATVSVGLGRRAASALALKYSNAVFNAALSKSPQTLNKVQGELAALATSIRETPALSTFITNPTLSSKDRVAGLAALYAAAEGTGAKKEPVSDVTKNLFVVLSENGRLSETQGVIEGFNELVAAHRGELTVTITSAAPLPKDVQSRLESALKQSQAAQQAKSVKVANKINPSVLGGIVVDFGDKTLDLSVASRVTRLNNLLQQSV</sequence>
<evidence type="ECO:0000313" key="9">
    <source>
        <dbReference type="EMBL" id="PCH43666.1"/>
    </source>
</evidence>
<dbReference type="InterPro" id="IPR026015">
    <property type="entry name" value="ATP_synth_OSCP/delta_N_sf"/>
</dbReference>
<keyword evidence="8" id="KW-0066">ATP synthesis</keyword>
<proteinExistence type="inferred from homology"/>
<dbReference type="PRINTS" id="PR00125">
    <property type="entry name" value="ATPASEDELTA"/>
</dbReference>
<evidence type="ECO:0000256" key="6">
    <source>
        <dbReference type="ARBA" id="ARBA00023065"/>
    </source>
</evidence>
<comment type="subcellular location">
    <subcellularLocation>
        <location evidence="1">Membrane</location>
    </subcellularLocation>
</comment>
<keyword evidence="7" id="KW-0472">Membrane</keyword>
<dbReference type="Gene3D" id="1.10.520.20">
    <property type="entry name" value="N-terminal domain of the delta subunit of the F1F0-ATP synthase"/>
    <property type="match status" value="1"/>
</dbReference>